<proteinExistence type="predicted"/>
<organism evidence="1">
    <name type="scientific">uncultured marine phage</name>
    <dbReference type="NCBI Taxonomy" id="707152"/>
    <lineage>
        <taxon>Viruses</taxon>
        <taxon>environmental samples</taxon>
    </lineage>
</organism>
<reference evidence="1" key="1">
    <citation type="submission" date="2021-06" db="EMBL/GenBank/DDBJ databases">
        <authorList>
            <person name="Gannon L."/>
            <person name="Redgwell R T."/>
            <person name="Michniewski S."/>
            <person name="Harrison D C."/>
            <person name="Millard A."/>
        </authorList>
    </citation>
    <scope>NUCLEOTIDE SEQUENCE</scope>
</reference>
<evidence type="ECO:0000313" key="1">
    <source>
        <dbReference type="EMBL" id="CAG7580825.1"/>
    </source>
</evidence>
<dbReference type="EMBL" id="OU342829">
    <property type="protein sequence ID" value="CAG7580825.1"/>
    <property type="molecule type" value="Genomic_DNA"/>
</dbReference>
<name>A0A8D9FQB9_9VIRU</name>
<gene>
    <name evidence="1" type="ORF">SLAVMIC_00569</name>
</gene>
<protein>
    <submittedName>
        <fullName evidence="1">Uncharacterized protein</fullName>
    </submittedName>
</protein>
<accession>A0A8D9FQB9</accession>
<sequence length="156" mass="17945">MKYIKLYEEFDFKTGDNNEDDFISNDDFLIENDWEEYIPNLVTVKKGDHVAKYELGNSVKNLNSINLDYSLKESDTETIPNKLNINISFKMKNDKDSPMDDNSFNTSLEVTMGTLYIMGIKISDSGQKEFMEGQAEIDSESKDLLLKLIDYISGKH</sequence>